<sequence length="46" mass="5772">MSFLFFILFPPFLNFVEHKKHFPFRHSKIRIANRGKDWNRTDTFWT</sequence>
<dbReference type="AlphaFoldDB" id="K8Y432"/>
<dbReference type="STRING" id="758847.LSS_04304"/>
<protein>
    <submittedName>
        <fullName evidence="1">Uncharacterized protein</fullName>
    </submittedName>
</protein>
<name>K8Y432_9LEPT</name>
<evidence type="ECO:0000313" key="2">
    <source>
        <dbReference type="Proteomes" id="UP000035800"/>
    </source>
</evidence>
<evidence type="ECO:0000313" key="1">
    <source>
        <dbReference type="EMBL" id="EKT88179.1"/>
    </source>
</evidence>
<reference evidence="1 2" key="1">
    <citation type="journal article" date="2012" name="Gene">
        <title>Sequence of Leptospira santarosai serovar Shermani genome and prediction of virulence-associated genes.</title>
        <authorList>
            <person name="Chou L.F."/>
            <person name="Chen Y.T."/>
            <person name="Lu C.W."/>
            <person name="Ko Y.C."/>
            <person name="Tang C.Y."/>
            <person name="Pan M.J."/>
            <person name="Tian Y.C."/>
            <person name="Chiu C.H."/>
            <person name="Hung C.C."/>
            <person name="Yang C.W."/>
        </authorList>
    </citation>
    <scope>NUCLEOTIDE SEQUENCE [LARGE SCALE GENOMIC DNA]</scope>
    <source>
        <strain evidence="1">LT 821</strain>
    </source>
</reference>
<dbReference type="KEGG" id="lst:LSS_04304"/>
<dbReference type="PATRIC" id="fig|758847.3.peg.897"/>
<reference evidence="1 2" key="2">
    <citation type="journal article" date="2014" name="Emerg. Microbes Infect.">
        <title>Potential impact on kidney infection: a whole-genome analysis of Leptospira santarosai serovar Shermani.</title>
        <authorList>
            <person name="Chou L.F."/>
            <person name="Chen T.W."/>
            <person name="Ko Y.C."/>
            <person name="Pan M.J."/>
            <person name="Tian Y.C."/>
            <person name="Chiu C.H."/>
            <person name="Tang P."/>
            <person name="Hung C.C."/>
            <person name="Yang C.W."/>
        </authorList>
    </citation>
    <scope>NUCLEOTIDE SEQUENCE</scope>
    <source>
        <strain evidence="1 2">LT 821</strain>
    </source>
</reference>
<gene>
    <name evidence="1" type="ORF">LSS_04304</name>
</gene>
<organism evidence="1 2">
    <name type="scientific">Leptospira santarosai serovar Shermani str. LT 821</name>
    <dbReference type="NCBI Taxonomy" id="758847"/>
    <lineage>
        <taxon>Bacteria</taxon>
        <taxon>Pseudomonadati</taxon>
        <taxon>Spirochaetota</taxon>
        <taxon>Spirochaetia</taxon>
        <taxon>Leptospirales</taxon>
        <taxon>Leptospiraceae</taxon>
        <taxon>Leptospira</taxon>
    </lineage>
</organism>
<proteinExistence type="predicted"/>
<accession>K8Y432</accession>
<dbReference type="EMBL" id="CP006694">
    <property type="protein sequence ID" value="EKT88179.1"/>
    <property type="molecule type" value="Genomic_DNA"/>
</dbReference>
<dbReference type="Proteomes" id="UP000035800">
    <property type="component" value="Chromosome I"/>
</dbReference>